<accession>A0A0A9A6R7</accession>
<protein>
    <submittedName>
        <fullName evidence="1">Uncharacterized protein</fullName>
    </submittedName>
</protein>
<reference evidence="1" key="1">
    <citation type="submission" date="2014-09" db="EMBL/GenBank/DDBJ databases">
        <authorList>
            <person name="Magalhaes I.L.F."/>
            <person name="Oliveira U."/>
            <person name="Santos F.R."/>
            <person name="Vidigal T.H.D.A."/>
            <person name="Brescovit A.D."/>
            <person name="Santos A.J."/>
        </authorList>
    </citation>
    <scope>NUCLEOTIDE SEQUENCE</scope>
    <source>
        <tissue evidence="1">Shoot tissue taken approximately 20 cm above the soil surface</tissue>
    </source>
</reference>
<reference evidence="1" key="2">
    <citation type="journal article" date="2015" name="Data Brief">
        <title>Shoot transcriptome of the giant reed, Arundo donax.</title>
        <authorList>
            <person name="Barrero R.A."/>
            <person name="Guerrero F.D."/>
            <person name="Moolhuijzen P."/>
            <person name="Goolsby J.A."/>
            <person name="Tidwell J."/>
            <person name="Bellgard S.E."/>
            <person name="Bellgard M.I."/>
        </authorList>
    </citation>
    <scope>NUCLEOTIDE SEQUENCE</scope>
    <source>
        <tissue evidence="1">Shoot tissue taken approximately 20 cm above the soil surface</tissue>
    </source>
</reference>
<dbReference type="EMBL" id="GBRH01251099">
    <property type="protein sequence ID" value="JAD46796.1"/>
    <property type="molecule type" value="Transcribed_RNA"/>
</dbReference>
<proteinExistence type="predicted"/>
<sequence>MYFSFQRSIVLRKLISKAVAALLNLKLIQVRQTTVMLHKYIKTLAQWMQQ</sequence>
<organism evidence="1">
    <name type="scientific">Arundo donax</name>
    <name type="common">Giant reed</name>
    <name type="synonym">Donax arundinaceus</name>
    <dbReference type="NCBI Taxonomy" id="35708"/>
    <lineage>
        <taxon>Eukaryota</taxon>
        <taxon>Viridiplantae</taxon>
        <taxon>Streptophyta</taxon>
        <taxon>Embryophyta</taxon>
        <taxon>Tracheophyta</taxon>
        <taxon>Spermatophyta</taxon>
        <taxon>Magnoliopsida</taxon>
        <taxon>Liliopsida</taxon>
        <taxon>Poales</taxon>
        <taxon>Poaceae</taxon>
        <taxon>PACMAD clade</taxon>
        <taxon>Arundinoideae</taxon>
        <taxon>Arundineae</taxon>
        <taxon>Arundo</taxon>
    </lineage>
</organism>
<dbReference type="AlphaFoldDB" id="A0A0A9A6R7"/>
<name>A0A0A9A6R7_ARUDO</name>
<evidence type="ECO:0000313" key="1">
    <source>
        <dbReference type="EMBL" id="JAD46796.1"/>
    </source>
</evidence>